<accession>A0ABN7WWL6</accession>
<dbReference type="Proteomes" id="UP000789901">
    <property type="component" value="Unassembled WGS sequence"/>
</dbReference>
<protein>
    <submittedName>
        <fullName evidence="1">18591_t:CDS:1</fullName>
    </submittedName>
</protein>
<evidence type="ECO:0000313" key="1">
    <source>
        <dbReference type="EMBL" id="CAG8842566.1"/>
    </source>
</evidence>
<organism evidence="1 2">
    <name type="scientific">Gigaspora margarita</name>
    <dbReference type="NCBI Taxonomy" id="4874"/>
    <lineage>
        <taxon>Eukaryota</taxon>
        <taxon>Fungi</taxon>
        <taxon>Fungi incertae sedis</taxon>
        <taxon>Mucoromycota</taxon>
        <taxon>Glomeromycotina</taxon>
        <taxon>Glomeromycetes</taxon>
        <taxon>Diversisporales</taxon>
        <taxon>Gigasporaceae</taxon>
        <taxon>Gigaspora</taxon>
    </lineage>
</organism>
<feature type="non-terminal residue" evidence="1">
    <location>
        <position position="181"/>
    </location>
</feature>
<gene>
    <name evidence="1" type="ORF">GMARGA_LOCUS36054</name>
</gene>
<evidence type="ECO:0000313" key="2">
    <source>
        <dbReference type="Proteomes" id="UP000789901"/>
    </source>
</evidence>
<dbReference type="EMBL" id="CAJVQB010069404">
    <property type="protein sequence ID" value="CAG8842566.1"/>
    <property type="molecule type" value="Genomic_DNA"/>
</dbReference>
<proteinExistence type="predicted"/>
<comment type="caution">
    <text evidence="1">The sequence shown here is derived from an EMBL/GenBank/DDBJ whole genome shotgun (WGS) entry which is preliminary data.</text>
</comment>
<name>A0ABN7WWL6_GIGMA</name>
<sequence>MPQNNLSINIHTLNPTLPNVLNHEQRRRLHSVLIAIEPSLVVDARSAVRGIANEQFPKGSTMNPIKLSEYENYKESQKRIKKDNDLRNHAASRFLRGVSLTRQPKGKAEEVIKEFNKVNSTFLVTEADFVLRDWLTSYCNIDQEKKKKTIEARAKEYALSPKKKNIQPPIRRHNTNYIDVE</sequence>
<reference evidence="1 2" key="1">
    <citation type="submission" date="2021-06" db="EMBL/GenBank/DDBJ databases">
        <authorList>
            <person name="Kallberg Y."/>
            <person name="Tangrot J."/>
            <person name="Rosling A."/>
        </authorList>
    </citation>
    <scope>NUCLEOTIDE SEQUENCE [LARGE SCALE GENOMIC DNA]</scope>
    <source>
        <strain evidence="1 2">120-4 pot B 10/14</strain>
    </source>
</reference>
<keyword evidence="2" id="KW-1185">Reference proteome</keyword>